<sequence>LTREYSPYLNYGTNTFPHETFWFTWLSVGRWIFLSLLIWALWKAHKLLNVHGITWKKLRYHLLPHYHEETDINRAYPVAIYCLFLPTLLYLVSGIFMVPHYFQFLTPLVFLLLATLPRQIKHTTKRKIAWSGILAIVLIQGSFSYWRAAEEYRSPYLDDVGYTQVLARVVAEQCQDYPQIRFISGRGFKNAGGMFSYRFDPELAEFNRTGSLHCQSLLVFQNKLLEQSPIVNWYLQLLKP</sequence>
<dbReference type="EMBL" id="UINC01209570">
    <property type="protein sequence ID" value="SVE32641.1"/>
    <property type="molecule type" value="Genomic_DNA"/>
</dbReference>
<reference evidence="2" key="1">
    <citation type="submission" date="2018-05" db="EMBL/GenBank/DDBJ databases">
        <authorList>
            <person name="Lanie J.A."/>
            <person name="Ng W.-L."/>
            <person name="Kazmierczak K.M."/>
            <person name="Andrzejewski T.M."/>
            <person name="Davidsen T.M."/>
            <person name="Wayne K.J."/>
            <person name="Tettelin H."/>
            <person name="Glass J.I."/>
            <person name="Rusch D."/>
            <person name="Podicherti R."/>
            <person name="Tsui H.-C.T."/>
            <person name="Winkler M.E."/>
        </authorList>
    </citation>
    <scope>NUCLEOTIDE SEQUENCE</scope>
</reference>
<accession>A0A383CKJ6</accession>
<evidence type="ECO:0000256" key="1">
    <source>
        <dbReference type="SAM" id="Phobius"/>
    </source>
</evidence>
<dbReference type="AlphaFoldDB" id="A0A383CKJ6"/>
<keyword evidence="1" id="KW-0812">Transmembrane</keyword>
<feature type="transmembrane region" description="Helical" evidence="1">
    <location>
        <begin position="75"/>
        <end position="92"/>
    </location>
</feature>
<feature type="non-terminal residue" evidence="2">
    <location>
        <position position="1"/>
    </location>
</feature>
<name>A0A383CKJ6_9ZZZZ</name>
<proteinExistence type="predicted"/>
<gene>
    <name evidence="2" type="ORF">METZ01_LOCUS485495</name>
</gene>
<feature type="transmembrane region" description="Helical" evidence="1">
    <location>
        <begin position="128"/>
        <end position="146"/>
    </location>
</feature>
<feature type="transmembrane region" description="Helical" evidence="1">
    <location>
        <begin position="20"/>
        <end position="42"/>
    </location>
</feature>
<organism evidence="2">
    <name type="scientific">marine metagenome</name>
    <dbReference type="NCBI Taxonomy" id="408172"/>
    <lineage>
        <taxon>unclassified sequences</taxon>
        <taxon>metagenomes</taxon>
        <taxon>ecological metagenomes</taxon>
    </lineage>
</organism>
<feature type="non-terminal residue" evidence="2">
    <location>
        <position position="240"/>
    </location>
</feature>
<keyword evidence="1" id="KW-0472">Membrane</keyword>
<evidence type="ECO:0000313" key="2">
    <source>
        <dbReference type="EMBL" id="SVE32641.1"/>
    </source>
</evidence>
<keyword evidence="1" id="KW-1133">Transmembrane helix</keyword>
<protein>
    <submittedName>
        <fullName evidence="2">Uncharacterized protein</fullName>
    </submittedName>
</protein>